<reference evidence="3 4" key="1">
    <citation type="submission" date="2022-05" db="EMBL/GenBank/DDBJ databases">
        <title>Chromosome-level reference genomes for two strains of Caenorhabditis briggsae: an improved platform for comparative genomics.</title>
        <authorList>
            <person name="Stevens L."/>
            <person name="Andersen E.C."/>
        </authorList>
    </citation>
    <scope>NUCLEOTIDE SEQUENCE [LARGE SCALE GENOMIC DNA]</scope>
    <source>
        <strain evidence="3">QX1410_ONT</strain>
        <tissue evidence="3">Whole-organism</tissue>
    </source>
</reference>
<feature type="transmembrane region" description="Helical" evidence="2">
    <location>
        <begin position="220"/>
        <end position="243"/>
    </location>
</feature>
<gene>
    <name evidence="3" type="ORF">L3Y34_019089</name>
</gene>
<feature type="transmembrane region" description="Helical" evidence="2">
    <location>
        <begin position="93"/>
        <end position="111"/>
    </location>
</feature>
<feature type="region of interest" description="Disordered" evidence="1">
    <location>
        <begin position="402"/>
        <end position="422"/>
    </location>
</feature>
<keyword evidence="2" id="KW-0812">Transmembrane</keyword>
<dbReference type="Proteomes" id="UP000827892">
    <property type="component" value="Chromosome II"/>
</dbReference>
<feature type="compositionally biased region" description="Polar residues" evidence="1">
    <location>
        <begin position="402"/>
        <end position="413"/>
    </location>
</feature>
<feature type="transmembrane region" description="Helical" evidence="2">
    <location>
        <begin position="123"/>
        <end position="142"/>
    </location>
</feature>
<keyword evidence="2" id="KW-1133">Transmembrane helix</keyword>
<feature type="region of interest" description="Disordered" evidence="1">
    <location>
        <begin position="335"/>
        <end position="356"/>
    </location>
</feature>
<organism evidence="3 4">
    <name type="scientific">Caenorhabditis briggsae</name>
    <dbReference type="NCBI Taxonomy" id="6238"/>
    <lineage>
        <taxon>Eukaryota</taxon>
        <taxon>Metazoa</taxon>
        <taxon>Ecdysozoa</taxon>
        <taxon>Nematoda</taxon>
        <taxon>Chromadorea</taxon>
        <taxon>Rhabditida</taxon>
        <taxon>Rhabditina</taxon>
        <taxon>Rhabditomorpha</taxon>
        <taxon>Rhabditoidea</taxon>
        <taxon>Rhabditidae</taxon>
        <taxon>Peloderinae</taxon>
        <taxon>Caenorhabditis</taxon>
    </lineage>
</organism>
<accession>A0AAE9DNA2</accession>
<name>A0AAE9DNA2_CAEBR</name>
<sequence>MLSPPRGLYGNRLGVKKTIHFLDSNSKKMYVGRALQKASLLTDLDKAIPSTSSFLDWILSPPYENETGEHNSTDVLCANCIGQKNVIACVRSSVIAVLGLCTAAMCMARIAKLHATSQSQLMLLLYYILAVHCFGGSFEWLIGWNLQISLFLSYTKAICLLIVCYFYLDIASSMMHWSSTAGKRLCFVALFLMFSYFTAFLIMGYVLSSIEPRLDCRAPYWIWFSTGQFLIVQFTLVSFLMIFQRMNRISAPIQMRSAQKRDLHVLMWAFQTATFVDLAYHISMFMLADERTANSCSAIFAHDQIRYSILKAPYDFVNFIMPVWAILYVFRSRTKPRSDTDDDSVESSTVNSWSSSHSRNNVRIADVITVRNWRRRYRPLTQPSASERPVLHSQWRQNRAMTSAASQNPNMLSPPTAPTVPRLRSVSSAPMIRRISVSHSIVSSPLYSIPEEHLGSIPIPQQSPQPQMLVGSLDTFSTVPLLD</sequence>
<evidence type="ECO:0000313" key="3">
    <source>
        <dbReference type="EMBL" id="ULU07814.1"/>
    </source>
</evidence>
<dbReference type="PANTHER" id="PTHR38553:SF1">
    <property type="entry name" value="G PROTEIN-COUPLED RECEPTOR"/>
    <property type="match status" value="1"/>
</dbReference>
<feature type="transmembrane region" description="Helical" evidence="2">
    <location>
        <begin position="263"/>
        <end position="282"/>
    </location>
</feature>
<proteinExistence type="predicted"/>
<evidence type="ECO:0000313" key="4">
    <source>
        <dbReference type="Proteomes" id="UP000827892"/>
    </source>
</evidence>
<evidence type="ECO:0000256" key="1">
    <source>
        <dbReference type="SAM" id="MobiDB-lite"/>
    </source>
</evidence>
<dbReference type="AlphaFoldDB" id="A0AAE9DNA2"/>
<feature type="transmembrane region" description="Helical" evidence="2">
    <location>
        <begin position="312"/>
        <end position="330"/>
    </location>
</feature>
<evidence type="ECO:0000256" key="2">
    <source>
        <dbReference type="SAM" id="Phobius"/>
    </source>
</evidence>
<dbReference type="EMBL" id="CP090892">
    <property type="protein sequence ID" value="ULU07814.1"/>
    <property type="molecule type" value="Genomic_DNA"/>
</dbReference>
<keyword evidence="2" id="KW-0472">Membrane</keyword>
<feature type="transmembrane region" description="Helical" evidence="2">
    <location>
        <begin position="188"/>
        <end position="208"/>
    </location>
</feature>
<dbReference type="PANTHER" id="PTHR38553">
    <property type="entry name" value="PROTEIN CBG19621"/>
    <property type="match status" value="1"/>
</dbReference>
<feature type="compositionally biased region" description="Low complexity" evidence="1">
    <location>
        <begin position="346"/>
        <end position="356"/>
    </location>
</feature>
<feature type="transmembrane region" description="Helical" evidence="2">
    <location>
        <begin position="148"/>
        <end position="168"/>
    </location>
</feature>
<protein>
    <submittedName>
        <fullName evidence="3">Uncharacterized protein</fullName>
    </submittedName>
</protein>